<evidence type="ECO:0000313" key="1">
    <source>
        <dbReference type="EMBL" id="KAK1295473.1"/>
    </source>
</evidence>
<evidence type="ECO:0008006" key="3">
    <source>
        <dbReference type="Google" id="ProtNLM"/>
    </source>
</evidence>
<organism evidence="1 2">
    <name type="scientific">Acorus calamus</name>
    <name type="common">Sweet flag</name>
    <dbReference type="NCBI Taxonomy" id="4465"/>
    <lineage>
        <taxon>Eukaryota</taxon>
        <taxon>Viridiplantae</taxon>
        <taxon>Streptophyta</taxon>
        <taxon>Embryophyta</taxon>
        <taxon>Tracheophyta</taxon>
        <taxon>Spermatophyta</taxon>
        <taxon>Magnoliopsida</taxon>
        <taxon>Liliopsida</taxon>
        <taxon>Acoraceae</taxon>
        <taxon>Acorus</taxon>
    </lineage>
</organism>
<sequence length="384" mass="44130">MEEGGLGIKRILNWDIATKKESLWVKWIHSRYLKINSIWDAQPKPSSTTVWRKILAAREWVKPRVKFLIYDGENNNLCSDPWLEGEGLKVHLGDRFSLHFGQASQSKLSRLICQGEWLKPRRWPADLVQLWENISEIEIGGSGIDEIVWSPNSFGKLTLREAWQAVRNRGETPNWAEWVWQNSQVPKHSFTLWQVWQSILHKAAIRKPSIQALLSEIQWMNSTFKKEVPKKIMKAVFSTTVWHIWLERNGRIFKGKSQNFESIVTLILRDIKLKFSRAPLHSLMTPDLERMKDGLGIYVSEQIVHSQEICWVAPSPGWTKANTDGSKSEDRAGYGFLLRNHLGQLIIAEAACTDQRSINYLELQAIGQCLKSAKCLGIHNLGGE</sequence>
<reference evidence="1" key="1">
    <citation type="journal article" date="2023" name="Nat. Commun.">
        <title>Diploid and tetraploid genomes of Acorus and the evolution of monocots.</title>
        <authorList>
            <person name="Ma L."/>
            <person name="Liu K.W."/>
            <person name="Li Z."/>
            <person name="Hsiao Y.Y."/>
            <person name="Qi Y."/>
            <person name="Fu T."/>
            <person name="Tang G.D."/>
            <person name="Zhang D."/>
            <person name="Sun W.H."/>
            <person name="Liu D.K."/>
            <person name="Li Y."/>
            <person name="Chen G.Z."/>
            <person name="Liu X.D."/>
            <person name="Liao X.Y."/>
            <person name="Jiang Y.T."/>
            <person name="Yu X."/>
            <person name="Hao Y."/>
            <person name="Huang J."/>
            <person name="Zhao X.W."/>
            <person name="Ke S."/>
            <person name="Chen Y.Y."/>
            <person name="Wu W.L."/>
            <person name="Hsu J.L."/>
            <person name="Lin Y.F."/>
            <person name="Huang M.D."/>
            <person name="Li C.Y."/>
            <person name="Huang L."/>
            <person name="Wang Z.W."/>
            <person name="Zhao X."/>
            <person name="Zhong W.Y."/>
            <person name="Peng D.H."/>
            <person name="Ahmad S."/>
            <person name="Lan S."/>
            <person name="Zhang J.S."/>
            <person name="Tsai W.C."/>
            <person name="Van de Peer Y."/>
            <person name="Liu Z.J."/>
        </authorList>
    </citation>
    <scope>NUCLEOTIDE SEQUENCE</scope>
    <source>
        <strain evidence="1">CP</strain>
    </source>
</reference>
<name>A0AAV9D4W3_ACOCL</name>
<evidence type="ECO:0000313" key="2">
    <source>
        <dbReference type="Proteomes" id="UP001180020"/>
    </source>
</evidence>
<dbReference type="Proteomes" id="UP001180020">
    <property type="component" value="Unassembled WGS sequence"/>
</dbReference>
<accession>A0AAV9D4W3</accession>
<keyword evidence="2" id="KW-1185">Reference proteome</keyword>
<proteinExistence type="predicted"/>
<protein>
    <recommendedName>
        <fullName evidence="3">RNase H type-1 domain-containing protein</fullName>
    </recommendedName>
</protein>
<dbReference type="EMBL" id="JAUJYO010000016">
    <property type="protein sequence ID" value="KAK1295473.1"/>
    <property type="molecule type" value="Genomic_DNA"/>
</dbReference>
<reference evidence="1" key="2">
    <citation type="submission" date="2023-06" db="EMBL/GenBank/DDBJ databases">
        <authorList>
            <person name="Ma L."/>
            <person name="Liu K.-W."/>
            <person name="Li Z."/>
            <person name="Hsiao Y.-Y."/>
            <person name="Qi Y."/>
            <person name="Fu T."/>
            <person name="Tang G."/>
            <person name="Zhang D."/>
            <person name="Sun W.-H."/>
            <person name="Liu D.-K."/>
            <person name="Li Y."/>
            <person name="Chen G.-Z."/>
            <person name="Liu X.-D."/>
            <person name="Liao X.-Y."/>
            <person name="Jiang Y.-T."/>
            <person name="Yu X."/>
            <person name="Hao Y."/>
            <person name="Huang J."/>
            <person name="Zhao X.-W."/>
            <person name="Ke S."/>
            <person name="Chen Y.-Y."/>
            <person name="Wu W.-L."/>
            <person name="Hsu J.-L."/>
            <person name="Lin Y.-F."/>
            <person name="Huang M.-D."/>
            <person name="Li C.-Y."/>
            <person name="Huang L."/>
            <person name="Wang Z.-W."/>
            <person name="Zhao X."/>
            <person name="Zhong W.-Y."/>
            <person name="Peng D.-H."/>
            <person name="Ahmad S."/>
            <person name="Lan S."/>
            <person name="Zhang J.-S."/>
            <person name="Tsai W.-C."/>
            <person name="Van De Peer Y."/>
            <person name="Liu Z.-J."/>
        </authorList>
    </citation>
    <scope>NUCLEOTIDE SEQUENCE</scope>
    <source>
        <strain evidence="1">CP</strain>
        <tissue evidence="1">Leaves</tissue>
    </source>
</reference>
<dbReference type="PANTHER" id="PTHR33116">
    <property type="entry name" value="REVERSE TRANSCRIPTASE ZINC-BINDING DOMAIN-CONTAINING PROTEIN-RELATED-RELATED"/>
    <property type="match status" value="1"/>
</dbReference>
<dbReference type="AlphaFoldDB" id="A0AAV9D4W3"/>
<dbReference type="PANTHER" id="PTHR33116:SF84">
    <property type="entry name" value="RNA-DIRECTED DNA POLYMERASE"/>
    <property type="match status" value="1"/>
</dbReference>
<gene>
    <name evidence="1" type="ORF">QJS10_CPA16g00555</name>
</gene>
<comment type="caution">
    <text evidence="1">The sequence shown here is derived from an EMBL/GenBank/DDBJ whole genome shotgun (WGS) entry which is preliminary data.</text>
</comment>